<evidence type="ECO:0000259" key="2">
    <source>
        <dbReference type="Pfam" id="PF05184"/>
    </source>
</evidence>
<dbReference type="AlphaFoldDB" id="A0A4E0RQ97"/>
<keyword evidence="4" id="KW-1185">Reference proteome</keyword>
<dbReference type="GO" id="GO:0006629">
    <property type="term" value="P:lipid metabolic process"/>
    <property type="evidence" value="ECO:0007669"/>
    <property type="project" value="InterPro"/>
</dbReference>
<proteinExistence type="predicted"/>
<feature type="signal peptide" evidence="1">
    <location>
        <begin position="1"/>
        <end position="15"/>
    </location>
</feature>
<keyword evidence="1" id="KW-0732">Signal</keyword>
<name>A0A4E0RQ97_FASHE</name>
<reference evidence="3" key="1">
    <citation type="submission" date="2019-03" db="EMBL/GenBank/DDBJ databases">
        <title>Improved annotation for the trematode Fasciola hepatica.</title>
        <authorList>
            <person name="Choi Y.-J."/>
            <person name="Martin J."/>
            <person name="Mitreva M."/>
        </authorList>
    </citation>
    <scope>NUCLEOTIDE SEQUENCE [LARGE SCALE GENOMIC DNA]</scope>
</reference>
<dbReference type="EMBL" id="JXXN02007669">
    <property type="protein sequence ID" value="THD19012.1"/>
    <property type="molecule type" value="Genomic_DNA"/>
</dbReference>
<evidence type="ECO:0000313" key="3">
    <source>
        <dbReference type="EMBL" id="THD19012.1"/>
    </source>
</evidence>
<dbReference type="InterPro" id="IPR007856">
    <property type="entry name" value="SapB_1"/>
</dbReference>
<accession>A0A4E0RQ97</accession>
<comment type="caution">
    <text evidence="3">The sequence shown here is derived from an EMBL/GenBank/DDBJ whole genome shotgun (WGS) entry which is preliminary data.</text>
</comment>
<feature type="domain" description="Saposin-like type B region 1" evidence="2">
    <location>
        <begin position="30"/>
        <end position="62"/>
    </location>
</feature>
<feature type="chain" id="PRO_5020033315" description="Saposin-like type B region 1 domain-containing protein" evidence="1">
    <location>
        <begin position="16"/>
        <end position="149"/>
    </location>
</feature>
<protein>
    <recommendedName>
        <fullName evidence="2">Saposin-like type B region 1 domain-containing protein</fullName>
    </recommendedName>
</protein>
<dbReference type="Proteomes" id="UP000230066">
    <property type="component" value="Unassembled WGS sequence"/>
</dbReference>
<dbReference type="SUPFAM" id="SSF47862">
    <property type="entry name" value="Saposin"/>
    <property type="match status" value="1"/>
</dbReference>
<dbReference type="InterPro" id="IPR011001">
    <property type="entry name" value="Saposin-like"/>
</dbReference>
<organism evidence="3 4">
    <name type="scientific">Fasciola hepatica</name>
    <name type="common">Liver fluke</name>
    <dbReference type="NCBI Taxonomy" id="6192"/>
    <lineage>
        <taxon>Eukaryota</taxon>
        <taxon>Metazoa</taxon>
        <taxon>Spiralia</taxon>
        <taxon>Lophotrochozoa</taxon>
        <taxon>Platyhelminthes</taxon>
        <taxon>Trematoda</taxon>
        <taxon>Digenea</taxon>
        <taxon>Plagiorchiida</taxon>
        <taxon>Echinostomata</taxon>
        <taxon>Echinostomatoidea</taxon>
        <taxon>Fasciolidae</taxon>
        <taxon>Fasciola</taxon>
    </lineage>
</organism>
<dbReference type="Pfam" id="PF05184">
    <property type="entry name" value="SapB_1"/>
    <property type="match status" value="1"/>
</dbReference>
<sequence>MNPLVLLVLATVALANPAVKFQQPDEDVSPCEVCTAAIDRVKTLLESGTVKTEIEKLMENVCVTFGTLKWLHIIIAGLKDRFRTRLTVLDPFSRGFVANHPPVPFANLTNPRDKKNSPFLSQLLIYLQKVTFIVAIHFRPTKSKRYIFY</sequence>
<evidence type="ECO:0000256" key="1">
    <source>
        <dbReference type="SAM" id="SignalP"/>
    </source>
</evidence>
<gene>
    <name evidence="3" type="ORF">D915_010250</name>
</gene>
<evidence type="ECO:0000313" key="4">
    <source>
        <dbReference type="Proteomes" id="UP000230066"/>
    </source>
</evidence>